<dbReference type="AlphaFoldDB" id="A0A419I8F4"/>
<dbReference type="RefSeq" id="WP_120022659.1">
    <property type="nucleotide sequence ID" value="NZ_QZFV01000065.1"/>
</dbReference>
<keyword evidence="2" id="KW-0223">Dioxygenase</keyword>
<organism evidence="2 3">
    <name type="scientific">Amycolatopsis panacis</name>
    <dbReference type="NCBI Taxonomy" id="2340917"/>
    <lineage>
        <taxon>Bacteria</taxon>
        <taxon>Bacillati</taxon>
        <taxon>Actinomycetota</taxon>
        <taxon>Actinomycetes</taxon>
        <taxon>Pseudonocardiales</taxon>
        <taxon>Pseudonocardiaceae</taxon>
        <taxon>Amycolatopsis</taxon>
    </lineage>
</organism>
<evidence type="ECO:0000313" key="3">
    <source>
        <dbReference type="Proteomes" id="UP000285112"/>
    </source>
</evidence>
<dbReference type="EMBL" id="QZFV01000065">
    <property type="protein sequence ID" value="RJQ88225.1"/>
    <property type="molecule type" value="Genomic_DNA"/>
</dbReference>
<dbReference type="OrthoDB" id="2611891at2"/>
<reference evidence="2 3" key="1">
    <citation type="submission" date="2018-09" db="EMBL/GenBank/DDBJ databases">
        <title>YIM PH 21725 draft genome.</title>
        <authorList>
            <person name="Miao C."/>
        </authorList>
    </citation>
    <scope>NUCLEOTIDE SEQUENCE [LARGE SCALE GENOMIC DNA]</scope>
    <source>
        <strain evidence="3">YIM PH21725</strain>
    </source>
</reference>
<dbReference type="GO" id="GO:0051213">
    <property type="term" value="F:dioxygenase activity"/>
    <property type="evidence" value="ECO:0007669"/>
    <property type="project" value="UniProtKB-KW"/>
</dbReference>
<comment type="caution">
    <text evidence="2">The sequence shown here is derived from an EMBL/GenBank/DDBJ whole genome shotgun (WGS) entry which is preliminary data.</text>
</comment>
<accession>A0A419I8F4</accession>
<protein>
    <submittedName>
        <fullName evidence="2">Extradiol dioxygenase</fullName>
    </submittedName>
</protein>
<evidence type="ECO:0000313" key="2">
    <source>
        <dbReference type="EMBL" id="RJQ88225.1"/>
    </source>
</evidence>
<feature type="domain" description="VOC" evidence="1">
    <location>
        <begin position="1"/>
        <end position="107"/>
    </location>
</feature>
<dbReference type="PROSITE" id="PS51819">
    <property type="entry name" value="VOC"/>
    <property type="match status" value="1"/>
</dbReference>
<dbReference type="Gene3D" id="3.10.180.10">
    <property type="entry name" value="2,3-Dihydroxybiphenyl 1,2-Dioxygenase, domain 1"/>
    <property type="match status" value="1"/>
</dbReference>
<dbReference type="SUPFAM" id="SSF54593">
    <property type="entry name" value="Glyoxalase/Bleomycin resistance protein/Dihydroxybiphenyl dioxygenase"/>
    <property type="match status" value="1"/>
</dbReference>
<keyword evidence="2" id="KW-0560">Oxidoreductase</keyword>
<dbReference type="InterPro" id="IPR029068">
    <property type="entry name" value="Glyas_Bleomycin-R_OHBP_Dase"/>
</dbReference>
<gene>
    <name evidence="2" type="ORF">D5S19_07940</name>
</gene>
<proteinExistence type="predicted"/>
<evidence type="ECO:0000259" key="1">
    <source>
        <dbReference type="PROSITE" id="PS51819"/>
    </source>
</evidence>
<dbReference type="Proteomes" id="UP000285112">
    <property type="component" value="Unassembled WGS sequence"/>
</dbReference>
<name>A0A419I8F4_9PSEU</name>
<sequence>MIDGAHVIIYSRDPDADRAFLRDVLGFGHVDAGDGWLIFELPPAEVAVHPADAPAQELYLMCSDLDGTLTELAAKGAAIDGDVQYARWGTIARIRLPSGTTVPLYEPKHPRAAGR</sequence>
<keyword evidence="3" id="KW-1185">Reference proteome</keyword>
<dbReference type="InterPro" id="IPR037523">
    <property type="entry name" value="VOC_core"/>
</dbReference>